<protein>
    <submittedName>
        <fullName evidence="1">Uncharacterized protein</fullName>
    </submittedName>
</protein>
<dbReference type="EMBL" id="CM039435">
    <property type="protein sequence ID" value="KAI4317548.1"/>
    <property type="molecule type" value="Genomic_DNA"/>
</dbReference>
<evidence type="ECO:0000313" key="2">
    <source>
        <dbReference type="Proteomes" id="UP000828941"/>
    </source>
</evidence>
<organism evidence="1 2">
    <name type="scientific">Bauhinia variegata</name>
    <name type="common">Purple orchid tree</name>
    <name type="synonym">Phanera variegata</name>
    <dbReference type="NCBI Taxonomy" id="167791"/>
    <lineage>
        <taxon>Eukaryota</taxon>
        <taxon>Viridiplantae</taxon>
        <taxon>Streptophyta</taxon>
        <taxon>Embryophyta</taxon>
        <taxon>Tracheophyta</taxon>
        <taxon>Spermatophyta</taxon>
        <taxon>Magnoliopsida</taxon>
        <taxon>eudicotyledons</taxon>
        <taxon>Gunneridae</taxon>
        <taxon>Pentapetalae</taxon>
        <taxon>rosids</taxon>
        <taxon>fabids</taxon>
        <taxon>Fabales</taxon>
        <taxon>Fabaceae</taxon>
        <taxon>Cercidoideae</taxon>
        <taxon>Cercideae</taxon>
        <taxon>Bauhiniinae</taxon>
        <taxon>Bauhinia</taxon>
    </lineage>
</organism>
<reference evidence="1 2" key="1">
    <citation type="journal article" date="2022" name="DNA Res.">
        <title>Chromosomal-level genome assembly of the orchid tree Bauhinia variegata (Leguminosae; Cercidoideae) supports the allotetraploid origin hypothesis of Bauhinia.</title>
        <authorList>
            <person name="Zhong Y."/>
            <person name="Chen Y."/>
            <person name="Zheng D."/>
            <person name="Pang J."/>
            <person name="Liu Y."/>
            <person name="Luo S."/>
            <person name="Meng S."/>
            <person name="Qian L."/>
            <person name="Wei D."/>
            <person name="Dai S."/>
            <person name="Zhou R."/>
        </authorList>
    </citation>
    <scope>NUCLEOTIDE SEQUENCE [LARGE SCALE GENOMIC DNA]</scope>
    <source>
        <strain evidence="1">BV-YZ2020</strain>
    </source>
</reference>
<proteinExistence type="predicted"/>
<sequence length="101" mass="11611">MAEPSYLASFEQLNVRSYLERPRRPYKKTLLMDSQIDAIFDPQGFLPWNGAINHQSCYYFEYNKKGLGADTAKRVAWPGVKVLTAVEASDFILRSSMTLRM</sequence>
<accession>A0ACB9M0F3</accession>
<name>A0ACB9M0F3_BAUVA</name>
<comment type="caution">
    <text evidence="1">The sequence shown here is derived from an EMBL/GenBank/DDBJ whole genome shotgun (WGS) entry which is preliminary data.</text>
</comment>
<dbReference type="Proteomes" id="UP000828941">
    <property type="component" value="Chromosome 10"/>
</dbReference>
<evidence type="ECO:0000313" key="1">
    <source>
        <dbReference type="EMBL" id="KAI4317548.1"/>
    </source>
</evidence>
<keyword evidence="2" id="KW-1185">Reference proteome</keyword>
<gene>
    <name evidence="1" type="ORF">L6164_025411</name>
</gene>